<protein>
    <submittedName>
        <fullName evidence="1">Uncharacterized protein</fullName>
    </submittedName>
</protein>
<name>D5XE75_THEPJ</name>
<evidence type="ECO:0000313" key="1">
    <source>
        <dbReference type="EMBL" id="ADG81946.1"/>
    </source>
</evidence>
<keyword evidence="2" id="KW-1185">Reference proteome</keyword>
<reference evidence="1 2" key="1">
    <citation type="submission" date="2010-05" db="EMBL/GenBank/DDBJ databases">
        <title>Complete sequence of Thermincola sp. JR.</title>
        <authorList>
            <consortium name="US DOE Joint Genome Institute"/>
            <person name="Lucas S."/>
            <person name="Copeland A."/>
            <person name="Lapidus A."/>
            <person name="Cheng J.-F."/>
            <person name="Bruce D."/>
            <person name="Goodwin L."/>
            <person name="Pitluck S."/>
            <person name="Chertkov O."/>
            <person name="Detter J.C."/>
            <person name="Han C."/>
            <person name="Tapia R."/>
            <person name="Land M."/>
            <person name="Hauser L."/>
            <person name="Kyrpides N."/>
            <person name="Mikhailova N."/>
            <person name="Hazen T.C."/>
            <person name="Woyke T."/>
        </authorList>
    </citation>
    <scope>NUCLEOTIDE SEQUENCE [LARGE SCALE GENOMIC DNA]</scope>
    <source>
        <strain evidence="1 2">JR</strain>
    </source>
</reference>
<dbReference type="RefSeq" id="WP_013119965.1">
    <property type="nucleotide sequence ID" value="NC_014152.1"/>
</dbReference>
<dbReference type="HOGENOM" id="CLU_631546_0_0_9"/>
<gene>
    <name evidence="1" type="ordered locus">TherJR_1082</name>
</gene>
<evidence type="ECO:0000313" key="2">
    <source>
        <dbReference type="Proteomes" id="UP000002377"/>
    </source>
</evidence>
<proteinExistence type="predicted"/>
<accession>D5XE75</accession>
<dbReference type="EMBL" id="CP002028">
    <property type="protein sequence ID" value="ADG81946.1"/>
    <property type="molecule type" value="Genomic_DNA"/>
</dbReference>
<dbReference type="Proteomes" id="UP000002377">
    <property type="component" value="Chromosome"/>
</dbReference>
<sequence length="434" mass="50662">MSNKNPGSNGSGCGNVRIFRCFDIRPNDMDKSFAACFNRVEALFYKLAGTDSGIFFKLVDRLSGQAASNLKKDISVLKDYETIVKEYLECYDQDCPVERCFDEECIRETSVFSNMEHLFANGGAVSEFQDALKKVAEGLPQRFPFRRVMIVFTGIDWFESRAHVNPLRLSQWWHLPDRTDLYWLHEFYVSSIVLWAYQVNDHKWRWGIRALVETQVPPPESKHIPDLPAKVYSYIEELGEVTYQRLWVVPEEEERKRLEERELQAQQVLVEIDSYLGYHIKDIMFLYQLTPICGEKKYPDGTFFTGSTRSLLSTVFTPRGYRYIRSFTEGCFEGVVKRTINNNYIELDFSGACGVEAFRFAFKLKGLFWEKGLLVTIPADKLYGCSGWIIRDALDRERYFQYAARITEYLEARLVPRLEKIYGASPAWYDYCYE</sequence>
<dbReference type="STRING" id="635013.TherJR_1082"/>
<organism evidence="1 2">
    <name type="scientific">Thermincola potens (strain JR)</name>
    <dbReference type="NCBI Taxonomy" id="635013"/>
    <lineage>
        <taxon>Bacteria</taxon>
        <taxon>Bacillati</taxon>
        <taxon>Bacillota</taxon>
        <taxon>Clostridia</taxon>
        <taxon>Eubacteriales</taxon>
        <taxon>Thermincolaceae</taxon>
        <taxon>Thermincola</taxon>
    </lineage>
</organism>
<dbReference type="KEGG" id="tjr:TherJR_1082"/>
<dbReference type="AlphaFoldDB" id="D5XE75"/>